<dbReference type="Pfam" id="PF12697">
    <property type="entry name" value="Abhydrolase_6"/>
    <property type="match status" value="1"/>
</dbReference>
<evidence type="ECO:0000313" key="3">
    <source>
        <dbReference type="Proteomes" id="UP000223968"/>
    </source>
</evidence>
<protein>
    <recommendedName>
        <fullName evidence="1">AB hydrolase-1 domain-containing protein</fullName>
    </recommendedName>
</protein>
<dbReference type="PANTHER" id="PTHR43798:SF33">
    <property type="entry name" value="HYDROLASE, PUTATIVE (AFU_ORTHOLOGUE AFUA_2G14860)-RELATED"/>
    <property type="match status" value="1"/>
</dbReference>
<accession>A0A2B7XM27</accession>
<sequence>MAPPTETSNSITAGQDWNKDSLSSLVSIGTHKLFLSISGPPRQAEDPVVIVFAGAGETTRSFVELERLVSPFARLLLYDRSGLGRSEDGPNRSTAVMAASELSTALEAAGISPPYILVAHSYGAIVAREFLHIRQKDVVGMVLAEASTERQSQFFKIPDPNIVAVIGDANVAQVTGLRADSKLSRDEWRARAAERPRGMAASQAEADSFVEVCETLGEKKQFDRQAMGDRPVSVIRCNSARDYERLYVKGVEVGNGTEEERRAFRGLLDKWDEIDRELKEEQLRLSSKCRFVHVADCGHNVQLVRPDVIAEEIRWVFRNRVSVN</sequence>
<evidence type="ECO:0000259" key="1">
    <source>
        <dbReference type="Pfam" id="PF12697"/>
    </source>
</evidence>
<keyword evidence="3" id="KW-1185">Reference proteome</keyword>
<dbReference type="GO" id="GO:0016020">
    <property type="term" value="C:membrane"/>
    <property type="evidence" value="ECO:0007669"/>
    <property type="project" value="TreeGrafter"/>
</dbReference>
<organism evidence="2 3">
    <name type="scientific">Helicocarpus griseus UAMH5409</name>
    <dbReference type="NCBI Taxonomy" id="1447875"/>
    <lineage>
        <taxon>Eukaryota</taxon>
        <taxon>Fungi</taxon>
        <taxon>Dikarya</taxon>
        <taxon>Ascomycota</taxon>
        <taxon>Pezizomycotina</taxon>
        <taxon>Eurotiomycetes</taxon>
        <taxon>Eurotiomycetidae</taxon>
        <taxon>Onygenales</taxon>
        <taxon>Ajellomycetaceae</taxon>
        <taxon>Helicocarpus</taxon>
    </lineage>
</organism>
<dbReference type="Gene3D" id="3.40.50.1820">
    <property type="entry name" value="alpha/beta hydrolase"/>
    <property type="match status" value="1"/>
</dbReference>
<dbReference type="InterPro" id="IPR050266">
    <property type="entry name" value="AB_hydrolase_sf"/>
</dbReference>
<name>A0A2B7XM27_9EURO</name>
<reference evidence="2 3" key="1">
    <citation type="submission" date="2017-10" db="EMBL/GenBank/DDBJ databases">
        <title>Comparative genomics in systemic dimorphic fungi from Ajellomycetaceae.</title>
        <authorList>
            <person name="Munoz J.F."/>
            <person name="Mcewen J.G."/>
            <person name="Clay O.K."/>
            <person name="Cuomo C.A."/>
        </authorList>
    </citation>
    <scope>NUCLEOTIDE SEQUENCE [LARGE SCALE GENOMIC DNA]</scope>
    <source>
        <strain evidence="2 3">UAMH5409</strain>
    </source>
</reference>
<proteinExistence type="predicted"/>
<evidence type="ECO:0000313" key="2">
    <source>
        <dbReference type="EMBL" id="PGH12814.1"/>
    </source>
</evidence>
<dbReference type="AlphaFoldDB" id="A0A2B7XM27"/>
<comment type="caution">
    <text evidence="2">The sequence shown here is derived from an EMBL/GenBank/DDBJ whole genome shotgun (WGS) entry which is preliminary data.</text>
</comment>
<gene>
    <name evidence="2" type="ORF">AJ79_04038</name>
</gene>
<dbReference type="InterPro" id="IPR000073">
    <property type="entry name" value="AB_hydrolase_1"/>
</dbReference>
<dbReference type="STRING" id="1447875.A0A2B7XM27"/>
<dbReference type="EMBL" id="PDNB01000053">
    <property type="protein sequence ID" value="PGH12814.1"/>
    <property type="molecule type" value="Genomic_DNA"/>
</dbReference>
<dbReference type="Proteomes" id="UP000223968">
    <property type="component" value="Unassembled WGS sequence"/>
</dbReference>
<dbReference type="OrthoDB" id="294702at2759"/>
<dbReference type="SUPFAM" id="SSF53474">
    <property type="entry name" value="alpha/beta-Hydrolases"/>
    <property type="match status" value="1"/>
</dbReference>
<dbReference type="PANTHER" id="PTHR43798">
    <property type="entry name" value="MONOACYLGLYCEROL LIPASE"/>
    <property type="match status" value="1"/>
</dbReference>
<dbReference type="InterPro" id="IPR029058">
    <property type="entry name" value="AB_hydrolase_fold"/>
</dbReference>
<feature type="domain" description="AB hydrolase-1" evidence="1">
    <location>
        <begin position="53"/>
        <end position="311"/>
    </location>
</feature>